<dbReference type="EMBL" id="CP010411">
    <property type="protein sequence ID" value="ALE09663.1"/>
    <property type="molecule type" value="Genomic_DNA"/>
</dbReference>
<dbReference type="Proteomes" id="UP000067206">
    <property type="component" value="Chromosome"/>
</dbReference>
<organism evidence="1 2">
    <name type="scientific">Bifidobacterium longum subsp. infantis</name>
    <dbReference type="NCBI Taxonomy" id="1682"/>
    <lineage>
        <taxon>Bacteria</taxon>
        <taxon>Bacillati</taxon>
        <taxon>Actinomycetota</taxon>
        <taxon>Actinomycetes</taxon>
        <taxon>Bifidobacteriales</taxon>
        <taxon>Bifidobacteriaceae</taxon>
        <taxon>Bifidobacterium</taxon>
    </lineage>
</organism>
<evidence type="ECO:0000313" key="2">
    <source>
        <dbReference type="Proteomes" id="UP000067206"/>
    </source>
</evidence>
<reference evidence="1 2" key="1">
    <citation type="submission" date="2014-12" db="EMBL/GenBank/DDBJ databases">
        <title>Complete genome sequence of Bifidobacterium longum subsp. infantis BT1.</title>
        <authorList>
            <person name="Kim J.F."/>
            <person name="Kwak M.-J."/>
        </authorList>
    </citation>
    <scope>NUCLEOTIDE SEQUENCE [LARGE SCALE GENOMIC DNA]</scope>
    <source>
        <strain evidence="1 2">BT1</strain>
    </source>
</reference>
<name>A0A0M4LIL4_BIFLI</name>
<dbReference type="PATRIC" id="fig|1682.24.peg.1606"/>
<accession>A0A0M4LIL4</accession>
<dbReference type="AlphaFoldDB" id="A0A0M4LIL4"/>
<gene>
    <name evidence="1" type="ORF">RY67_1651</name>
</gene>
<evidence type="ECO:0000313" key="1">
    <source>
        <dbReference type="EMBL" id="ALE09663.1"/>
    </source>
</evidence>
<proteinExistence type="predicted"/>
<sequence length="54" mass="6187">MIDRSVIRPFIEKKGIHIMDKTASKNVAWVESPDGYLDRTPVLQFSMTSVLFAF</sequence>
<protein>
    <submittedName>
        <fullName evidence="1">FucP2 fucp2</fullName>
    </submittedName>
</protein>